<dbReference type="OrthoDB" id="10063988at2759"/>
<sequence length="1197" mass="132828">MEDTAMPRFQLMDDIQLQDLIDSADSKNTKYAVKYGIKIFEEFLRNVNTDLGDVNRLPNADLDKILQKFYAGCRQKNGDYYTPSKKVISLLFAYITPDFVLQNIFADEYPVVGHQTCGGRLELDHYQEYFVLNSPYYYSQQSVRGETDCYWYVSSPAGKQVQLEWLDIDTSNTYVRVYDYPSSQNYEVSQFRGNVGPDMSPFVSTRGGITFVLDDNSGTSGRGFLANVSLTDGTSVVGPKSCGGTIRLSNSMPDFTLNSPYYYQPSSTAYVLCYWHVHAPSGQEVELTWLDIDNRNQYVYLYDYPASTSYQISSIKGDIDVDISPVVSSRGGWTVQHTDSYSGNNGKGFLAEFSLRDTPYYSSAASCGGTIPLTQSSPNATFSTPYYFQLSTSNVDMNCWWYITSPSGKQVQLTVLDLETGSSEKIYIYDHPTSSRYQVSYLSGRLESPATVFSSRGGVLVSSSGYNSPGVLFEARILDAMPSKVSGFCGGVIPLSASTPRVTTTTPLYNQNSVSDVTIDCWWYVTSPSGKQVEMRVHDLQTENEYVTVYDYPSSSLYQVSYLRGNISDSTVVSTRGGFSVVFDDASSSRNGHGFAMDVALTDELSWDSVGIDSCGQTVHLDSSSPSIVFRTPTYPVEVVNDQYNCYWYLTCPYGYRISLLFNDFDTFSSSRFRVYDASSVSSTHQLAEISSSSTPGSAAIQSSSNSLTLYYTDADWSDVTRQRGILASASIVASGEPTWDQVEPMSSCGSAVSLTDQDSRITITTPDYPDVNGDYYECTWFVECPSQTAVRIDFNDFWLDSNGYLRVHDGPPTYNSVIQQSTGSNIPDSVVSSSNVMTVYYYNNCGTSGKGASFEMSCVFEVNLDCDSTSMTVFLDRRMLSNGTNAADVHFENDDCVGINHDTTQIVLFTRYDRCSTRLQETETSIIYSNVVTYNTPQPIPGTEITRENILKIPVKCELDRHRLLGDSFVPKVGEIVFNETGYGDFSLRLDRYTDVTFDEFAGDGEGEIILGEHLYFAVNLTSVPGLTVFIDNCWATPSQYPNDAKSYNFLDNGCSEDPTMHKLYSSDPSFSKFVIDAFTFIEENPQVFIHCEVLVCNDNDPSSRCSQGCKSRFRRGSRHTRGTSSTPHLISNGPLSTVHTMHAAEAHNSDGSPVGMESSILIGVLACITCLIVAMVAGVLYKLPARRMSNIYTIE</sequence>
<dbReference type="SUPFAM" id="SSF49854">
    <property type="entry name" value="Spermadhesin, CUB domain"/>
    <property type="match status" value="6"/>
</dbReference>
<dbReference type="Pfam" id="PF00431">
    <property type="entry name" value="CUB"/>
    <property type="match status" value="3"/>
</dbReference>
<dbReference type="Gene3D" id="2.60.40.4100">
    <property type="entry name" value="Zona pellucida, ZP-C domain"/>
    <property type="match status" value="1"/>
</dbReference>
<dbReference type="InParanoid" id="A0A7M7P8S4"/>
<dbReference type="InterPro" id="IPR055356">
    <property type="entry name" value="ZP-N"/>
</dbReference>
<dbReference type="SMART" id="SM00042">
    <property type="entry name" value="CUB"/>
    <property type="match status" value="5"/>
</dbReference>
<dbReference type="InterPro" id="IPR052129">
    <property type="entry name" value="Spermadhesin-Link_domain"/>
</dbReference>
<keyword evidence="3" id="KW-0812">Transmembrane</keyword>
<organism evidence="6 7">
    <name type="scientific">Strongylocentrotus purpuratus</name>
    <name type="common">Purple sea urchin</name>
    <dbReference type="NCBI Taxonomy" id="7668"/>
    <lineage>
        <taxon>Eukaryota</taxon>
        <taxon>Metazoa</taxon>
        <taxon>Echinodermata</taxon>
        <taxon>Eleutherozoa</taxon>
        <taxon>Echinozoa</taxon>
        <taxon>Echinoidea</taxon>
        <taxon>Euechinoidea</taxon>
        <taxon>Echinacea</taxon>
        <taxon>Camarodonta</taxon>
        <taxon>Echinidea</taxon>
        <taxon>Strongylocentrotidae</taxon>
        <taxon>Strongylocentrotus</taxon>
    </lineage>
</organism>
<feature type="domain" description="CUB" evidence="4">
    <location>
        <begin position="242"/>
        <end position="356"/>
    </location>
</feature>
<dbReference type="PROSITE" id="PS51034">
    <property type="entry name" value="ZP_2"/>
    <property type="match status" value="1"/>
</dbReference>
<keyword evidence="3" id="KW-0472">Membrane</keyword>
<keyword evidence="7" id="KW-1185">Reference proteome</keyword>
<evidence type="ECO:0000259" key="4">
    <source>
        <dbReference type="PROSITE" id="PS01180"/>
    </source>
</evidence>
<feature type="domain" description="CUB" evidence="4">
    <location>
        <begin position="489"/>
        <end position="602"/>
    </location>
</feature>
<reference evidence="6" key="2">
    <citation type="submission" date="2021-01" db="UniProtKB">
        <authorList>
            <consortium name="EnsemblMetazoa"/>
        </authorList>
    </citation>
    <scope>IDENTIFICATION</scope>
</reference>
<protein>
    <submittedName>
        <fullName evidence="6">Uncharacterized protein</fullName>
    </submittedName>
</protein>
<dbReference type="InterPro" id="IPR055355">
    <property type="entry name" value="ZP-C"/>
</dbReference>
<dbReference type="GeneID" id="100889195"/>
<dbReference type="RefSeq" id="XP_030846880.1">
    <property type="nucleotide sequence ID" value="XM_030991020.1"/>
</dbReference>
<name>A0A7M7P8S4_STRPU</name>
<dbReference type="KEGG" id="spu:100889195"/>
<dbReference type="Proteomes" id="UP000007110">
    <property type="component" value="Unassembled WGS sequence"/>
</dbReference>
<dbReference type="PROSITE" id="PS01180">
    <property type="entry name" value="CUB"/>
    <property type="match status" value="6"/>
</dbReference>
<accession>A0A7M7P8S4</accession>
<evidence type="ECO:0000256" key="3">
    <source>
        <dbReference type="SAM" id="Phobius"/>
    </source>
</evidence>
<dbReference type="InterPro" id="IPR001507">
    <property type="entry name" value="ZP_dom"/>
</dbReference>
<dbReference type="Gene3D" id="2.60.120.290">
    <property type="entry name" value="Spermadhesin, CUB domain"/>
    <property type="match status" value="6"/>
</dbReference>
<feature type="domain" description="ZP" evidence="5">
    <location>
        <begin position="866"/>
        <end position="1114"/>
    </location>
</feature>
<dbReference type="CDD" id="cd00041">
    <property type="entry name" value="CUB"/>
    <property type="match status" value="5"/>
</dbReference>
<dbReference type="PANTHER" id="PTHR46908">
    <property type="entry name" value="CUBILIN-LIKE PROTEIN"/>
    <property type="match status" value="1"/>
</dbReference>
<evidence type="ECO:0000256" key="1">
    <source>
        <dbReference type="ARBA" id="ARBA00023157"/>
    </source>
</evidence>
<feature type="domain" description="CUB" evidence="4">
    <location>
        <begin position="367"/>
        <end position="431"/>
    </location>
</feature>
<dbReference type="Pfam" id="PF23344">
    <property type="entry name" value="ZP-N"/>
    <property type="match status" value="1"/>
</dbReference>
<keyword evidence="1" id="KW-1015">Disulfide bond</keyword>
<evidence type="ECO:0000313" key="7">
    <source>
        <dbReference type="Proteomes" id="UP000007110"/>
    </source>
</evidence>
<evidence type="ECO:0000259" key="5">
    <source>
        <dbReference type="PROSITE" id="PS51034"/>
    </source>
</evidence>
<feature type="domain" description="CUB" evidence="4">
    <location>
        <begin position="117"/>
        <end position="231"/>
    </location>
</feature>
<dbReference type="InterPro" id="IPR000859">
    <property type="entry name" value="CUB_dom"/>
</dbReference>
<feature type="transmembrane region" description="Helical" evidence="3">
    <location>
        <begin position="1162"/>
        <end position="1183"/>
    </location>
</feature>
<feature type="domain" description="CUB" evidence="4">
    <location>
        <begin position="615"/>
        <end position="733"/>
    </location>
</feature>
<dbReference type="PANTHER" id="PTHR46908:SF4">
    <property type="entry name" value="TUMOR NECROSIS FACTOR-INDUCIBLE GENE 6 PROTEIN"/>
    <property type="match status" value="1"/>
</dbReference>
<proteinExistence type="predicted"/>
<reference evidence="7" key="1">
    <citation type="submission" date="2015-02" db="EMBL/GenBank/DDBJ databases">
        <title>Genome sequencing for Strongylocentrotus purpuratus.</title>
        <authorList>
            <person name="Murali S."/>
            <person name="Liu Y."/>
            <person name="Vee V."/>
            <person name="English A."/>
            <person name="Wang M."/>
            <person name="Skinner E."/>
            <person name="Han Y."/>
            <person name="Muzny D.M."/>
            <person name="Worley K.C."/>
            <person name="Gibbs R.A."/>
        </authorList>
    </citation>
    <scope>NUCLEOTIDE SEQUENCE</scope>
</reference>
<feature type="domain" description="CUB" evidence="4">
    <location>
        <begin position="749"/>
        <end position="862"/>
    </location>
</feature>
<evidence type="ECO:0000256" key="2">
    <source>
        <dbReference type="PROSITE-ProRule" id="PRU00059"/>
    </source>
</evidence>
<dbReference type="Gene3D" id="2.60.40.3210">
    <property type="entry name" value="Zona pellucida, ZP-N domain"/>
    <property type="match status" value="1"/>
</dbReference>
<dbReference type="SMART" id="SM00241">
    <property type="entry name" value="ZP"/>
    <property type="match status" value="1"/>
</dbReference>
<evidence type="ECO:0000313" key="6">
    <source>
        <dbReference type="EnsemblMetazoa" id="XP_030846880"/>
    </source>
</evidence>
<comment type="caution">
    <text evidence="2">Lacks conserved residue(s) required for the propagation of feature annotation.</text>
</comment>
<keyword evidence="3" id="KW-1133">Transmembrane helix</keyword>
<dbReference type="AlphaFoldDB" id="A0A7M7P8S4"/>
<dbReference type="InterPro" id="IPR035914">
    <property type="entry name" value="Sperma_CUB_dom_sf"/>
</dbReference>
<dbReference type="Pfam" id="PF00100">
    <property type="entry name" value="Zona_pellucida"/>
    <property type="match status" value="1"/>
</dbReference>
<dbReference type="EnsemblMetazoa" id="XM_030991020">
    <property type="protein sequence ID" value="XP_030846880"/>
    <property type="gene ID" value="LOC100889195"/>
</dbReference>
<dbReference type="InterPro" id="IPR042235">
    <property type="entry name" value="ZP-C_dom"/>
</dbReference>